<feature type="binding site" evidence="1">
    <location>
        <position position="223"/>
    </location>
    <ligand>
        <name>ATP</name>
        <dbReference type="ChEBI" id="CHEBI:30616"/>
    </ligand>
</feature>
<dbReference type="InterPro" id="IPR036921">
    <property type="entry name" value="PurM-like_N_sf"/>
</dbReference>
<dbReference type="GO" id="GO:0009229">
    <property type="term" value="P:thiamine diphosphate biosynthetic process"/>
    <property type="evidence" value="ECO:0007669"/>
    <property type="project" value="UniProtKB-UniRule"/>
</dbReference>
<evidence type="ECO:0000259" key="3">
    <source>
        <dbReference type="Pfam" id="PF02769"/>
    </source>
</evidence>
<keyword evidence="1" id="KW-0067">ATP-binding</keyword>
<feature type="binding site" evidence="1">
    <location>
        <position position="224"/>
    </location>
    <ligand>
        <name>Mg(2+)</name>
        <dbReference type="ChEBI" id="CHEBI:18420"/>
        <label>5</label>
    </ligand>
</feature>
<feature type="binding site" evidence="1">
    <location>
        <position position="328"/>
    </location>
    <ligand>
        <name>substrate</name>
    </ligand>
</feature>
<gene>
    <name evidence="1 4" type="primary">thiL</name>
    <name evidence="4" type="ORF">A19Y_0282</name>
</gene>
<feature type="binding site" evidence="1">
    <location>
        <position position="27"/>
    </location>
    <ligand>
        <name>Mg(2+)</name>
        <dbReference type="ChEBI" id="CHEBI:18420"/>
        <label>4</label>
    </ligand>
</feature>
<dbReference type="GO" id="GO:0000287">
    <property type="term" value="F:magnesium ion binding"/>
    <property type="evidence" value="ECO:0007669"/>
    <property type="project" value="UniProtKB-UniRule"/>
</dbReference>
<dbReference type="InterPro" id="IPR010918">
    <property type="entry name" value="PurM-like_C_dom"/>
</dbReference>
<feature type="binding site" evidence="1">
    <location>
        <position position="221"/>
    </location>
    <ligand>
        <name>Mg(2+)</name>
        <dbReference type="ChEBI" id="CHEBI:18420"/>
        <label>3</label>
    </ligand>
</feature>
<feature type="binding site" evidence="1">
    <location>
        <position position="272"/>
    </location>
    <ligand>
        <name>substrate</name>
    </ligand>
</feature>
<comment type="miscellaneous">
    <text evidence="1">Reaction mechanism of ThiL seems to utilize a direct, inline transfer of the gamma-phosphate of ATP to TMP rather than a phosphorylated enzyme intermediate.</text>
</comment>
<dbReference type="GO" id="GO:0005524">
    <property type="term" value="F:ATP binding"/>
    <property type="evidence" value="ECO:0007669"/>
    <property type="project" value="UniProtKB-UniRule"/>
</dbReference>
<dbReference type="InterPro" id="IPR006283">
    <property type="entry name" value="ThiL-like"/>
</dbReference>
<keyword evidence="1" id="KW-0784">Thiamine biosynthesis</keyword>
<name>A0A073CNE0_PLAA1</name>
<dbReference type="PIRSF" id="PIRSF005303">
    <property type="entry name" value="Thiam_monoph_kin"/>
    <property type="match status" value="1"/>
</dbReference>
<dbReference type="Gene3D" id="3.90.650.10">
    <property type="entry name" value="PurM-like C-terminal domain"/>
    <property type="match status" value="1"/>
</dbReference>
<organism evidence="4 5">
    <name type="scientific">Planktothrix agardhii (strain NIVA-CYA 126/8)</name>
    <dbReference type="NCBI Taxonomy" id="388467"/>
    <lineage>
        <taxon>Bacteria</taxon>
        <taxon>Bacillati</taxon>
        <taxon>Cyanobacteriota</taxon>
        <taxon>Cyanophyceae</taxon>
        <taxon>Oscillatoriophycideae</taxon>
        <taxon>Oscillatoriales</taxon>
        <taxon>Microcoleaceae</taxon>
        <taxon>Planktothrix</taxon>
    </lineage>
</organism>
<feature type="binding site" evidence="1">
    <location>
        <position position="121"/>
    </location>
    <ligand>
        <name>Mg(2+)</name>
        <dbReference type="ChEBI" id="CHEBI:18420"/>
        <label>1</label>
    </ligand>
</feature>
<dbReference type="STRING" id="388467.A19Y_0282"/>
<dbReference type="SUPFAM" id="SSF55326">
    <property type="entry name" value="PurM N-terminal domain-like"/>
    <property type="match status" value="1"/>
</dbReference>
<accession>A0A073CNE0</accession>
<keyword evidence="1 4" id="KW-0808">Transferase</keyword>
<comment type="function">
    <text evidence="1">Catalyzes the ATP-dependent phosphorylation of thiamine-monophosphate (TMP) to form thiamine-pyrophosphate (TPP), the active form of vitamin B1.</text>
</comment>
<keyword evidence="1" id="KW-0479">Metal-binding</keyword>
<feature type="binding site" evidence="1">
    <location>
        <begin position="120"/>
        <end position="121"/>
    </location>
    <ligand>
        <name>ATP</name>
        <dbReference type="ChEBI" id="CHEBI:30616"/>
    </ligand>
</feature>
<dbReference type="Gene3D" id="3.30.1330.10">
    <property type="entry name" value="PurM-like, N-terminal domain"/>
    <property type="match status" value="1"/>
</dbReference>
<dbReference type="GO" id="GO:0009228">
    <property type="term" value="P:thiamine biosynthetic process"/>
    <property type="evidence" value="ECO:0007669"/>
    <property type="project" value="UniProtKB-KW"/>
</dbReference>
<feature type="binding site" evidence="1">
    <location>
        <position position="44"/>
    </location>
    <ligand>
        <name>Mg(2+)</name>
        <dbReference type="ChEBI" id="CHEBI:18420"/>
        <label>2</label>
    </ligand>
</feature>
<dbReference type="HOGENOM" id="CLU_046964_3_0_3"/>
<dbReference type="EC" id="2.7.4.16" evidence="1"/>
<feature type="domain" description="PurM-like C-terminal" evidence="3">
    <location>
        <begin position="150"/>
        <end position="307"/>
    </location>
</feature>
<dbReference type="eggNOG" id="COG0611">
    <property type="taxonomic scope" value="Bacteria"/>
</dbReference>
<dbReference type="PANTHER" id="PTHR30270:SF0">
    <property type="entry name" value="THIAMINE-MONOPHOSPHATE KINASE"/>
    <property type="match status" value="1"/>
</dbReference>
<keyword evidence="1" id="KW-0460">Magnesium</keyword>
<dbReference type="GeneID" id="77286573"/>
<dbReference type="InterPro" id="IPR036676">
    <property type="entry name" value="PurM-like_C_sf"/>
</dbReference>
<feature type="binding site" evidence="1">
    <location>
        <position position="73"/>
    </location>
    <ligand>
        <name>Mg(2+)</name>
        <dbReference type="ChEBI" id="CHEBI:18420"/>
        <label>4</label>
    </ligand>
</feature>
<dbReference type="Pfam" id="PF02769">
    <property type="entry name" value="AIRS_C"/>
    <property type="match status" value="1"/>
</dbReference>
<protein>
    <recommendedName>
        <fullName evidence="1">Thiamine-monophosphate kinase</fullName>
        <shortName evidence="1">TMP kinase</shortName>
        <shortName evidence="1">Thiamine-phosphate kinase</shortName>
        <ecNumber evidence="1">2.7.4.16</ecNumber>
    </recommendedName>
</protein>
<dbReference type="Proteomes" id="UP000027395">
    <property type="component" value="Chromosome"/>
</dbReference>
<evidence type="ECO:0000259" key="2">
    <source>
        <dbReference type="Pfam" id="PF00586"/>
    </source>
</evidence>
<dbReference type="NCBIfam" id="TIGR01379">
    <property type="entry name" value="thiL"/>
    <property type="match status" value="1"/>
</dbReference>
<keyword evidence="5" id="KW-1185">Reference proteome</keyword>
<dbReference type="PANTHER" id="PTHR30270">
    <property type="entry name" value="THIAMINE-MONOPHOSPHATE KINASE"/>
    <property type="match status" value="1"/>
</dbReference>
<dbReference type="EMBL" id="CM002803">
    <property type="protein sequence ID" value="KEI65515.1"/>
    <property type="molecule type" value="Genomic_DNA"/>
</dbReference>
<dbReference type="GO" id="GO:0009030">
    <property type="term" value="F:thiamine-phosphate kinase activity"/>
    <property type="evidence" value="ECO:0007669"/>
    <property type="project" value="UniProtKB-UniRule"/>
</dbReference>
<dbReference type="PATRIC" id="fig|388467.6.peg.237"/>
<feature type="binding site" evidence="1">
    <location>
        <position position="73"/>
    </location>
    <ligand>
        <name>Mg(2+)</name>
        <dbReference type="ChEBI" id="CHEBI:18420"/>
        <label>3</label>
    </ligand>
</feature>
<reference evidence="4 5" key="1">
    <citation type="journal article" date="2014" name="Appl. Environ. Microbiol.">
        <title>Elucidation of insertion elements encoded on plasmids and in vitro construction of shuttle vectors from the toxic cyanobacterium Planktothrix.</title>
        <authorList>
            <person name="Christiansen G."/>
            <person name="Goesmann A."/>
            <person name="Kurmayer R."/>
        </authorList>
    </citation>
    <scope>NUCLEOTIDE SEQUENCE [LARGE SCALE GENOMIC DNA]</scope>
    <source>
        <strain evidence="4 5">NIVA-CYA 126/8</strain>
    </source>
</reference>
<comment type="catalytic activity">
    <reaction evidence="1">
        <text>thiamine phosphate + ATP = thiamine diphosphate + ADP</text>
        <dbReference type="Rhea" id="RHEA:15913"/>
        <dbReference type="ChEBI" id="CHEBI:30616"/>
        <dbReference type="ChEBI" id="CHEBI:37575"/>
        <dbReference type="ChEBI" id="CHEBI:58937"/>
        <dbReference type="ChEBI" id="CHEBI:456216"/>
        <dbReference type="EC" id="2.7.4.16"/>
    </reaction>
</comment>
<dbReference type="RefSeq" id="WP_027249381.1">
    <property type="nucleotide sequence ID" value="NZ_CM002803.1"/>
</dbReference>
<dbReference type="InterPro" id="IPR016188">
    <property type="entry name" value="PurM-like_N"/>
</dbReference>
<comment type="pathway">
    <text evidence="1">Cofactor biosynthesis; thiamine diphosphate biosynthesis; thiamine diphosphate from thiamine phosphate: step 1/1.</text>
</comment>
<dbReference type="Pfam" id="PF00586">
    <property type="entry name" value="AIRS"/>
    <property type="match status" value="1"/>
</dbReference>
<keyword evidence="1" id="KW-0418">Kinase</keyword>
<feature type="binding site" evidence="1">
    <location>
        <position position="146"/>
    </location>
    <ligand>
        <name>ATP</name>
        <dbReference type="ChEBI" id="CHEBI:30616"/>
    </ligand>
</feature>
<feature type="binding site" evidence="1">
    <location>
        <position position="103"/>
    </location>
    <ligand>
        <name>ATP</name>
        <dbReference type="ChEBI" id="CHEBI:30616"/>
    </ligand>
</feature>
<dbReference type="CDD" id="cd02194">
    <property type="entry name" value="ThiL"/>
    <property type="match status" value="1"/>
</dbReference>
<comment type="similarity">
    <text evidence="1">Belongs to the thiamine-monophosphate kinase family.</text>
</comment>
<dbReference type="SUPFAM" id="SSF56042">
    <property type="entry name" value="PurM C-terminal domain-like"/>
    <property type="match status" value="1"/>
</dbReference>
<dbReference type="AlphaFoldDB" id="A0A073CNE0"/>
<dbReference type="HAMAP" id="MF_02128">
    <property type="entry name" value="TMP_kinase"/>
    <property type="match status" value="1"/>
</dbReference>
<evidence type="ECO:0000313" key="5">
    <source>
        <dbReference type="Proteomes" id="UP000027395"/>
    </source>
</evidence>
<dbReference type="UniPathway" id="UPA00060">
    <property type="reaction ID" value="UER00142"/>
</dbReference>
<feature type="binding site" evidence="1">
    <location>
        <position position="27"/>
    </location>
    <ligand>
        <name>Mg(2+)</name>
        <dbReference type="ChEBI" id="CHEBI:18420"/>
        <label>3</label>
    </ligand>
</feature>
<feature type="binding site" evidence="1">
    <location>
        <position position="73"/>
    </location>
    <ligand>
        <name>Mg(2+)</name>
        <dbReference type="ChEBI" id="CHEBI:18420"/>
        <label>2</label>
    </ligand>
</feature>
<feature type="binding site" evidence="1">
    <location>
        <position position="42"/>
    </location>
    <ligand>
        <name>Mg(2+)</name>
        <dbReference type="ChEBI" id="CHEBI:18420"/>
        <label>4</label>
    </ligand>
</feature>
<sequence>MLIKDIGEQGLLEIVKGFCPSEIVGDDAAILAVSGDESLVITTDMLVDEVHFSDRTTSPFDVGWRGAAVNLSDLAAMGAFPIGITVALGITDNKTVSWVEQLYQGLTTCLNQYQTPIVGGDICRSAVTCISITAFGRVNPKLAIRRSVARPGDKIIVTGDHGDSRAGLELLLHPELGAELTANQRLSLIQAHQRPQPRLDIVPKLQNFLASHPQTTIAGMDSSDGLADAIVQICRGSQVGAKIQRPQIPISQALKTFVSPQQAVHWALYGGEDFQLVLSAAADIAEIVVEYLGKTATIIGEITANPDILLIDDAEPSTIEKLSLSRGFQHFAPITGS</sequence>
<feature type="binding site" evidence="1">
    <location>
        <position position="44"/>
    </location>
    <ligand>
        <name>Mg(2+)</name>
        <dbReference type="ChEBI" id="CHEBI:18420"/>
        <label>1</label>
    </ligand>
</feature>
<feature type="binding site" evidence="1">
    <location>
        <position position="43"/>
    </location>
    <ligand>
        <name>Mg(2+)</name>
        <dbReference type="ChEBI" id="CHEBI:18420"/>
        <label>1</label>
    </ligand>
</feature>
<evidence type="ECO:0000256" key="1">
    <source>
        <dbReference type="HAMAP-Rule" id="MF_02128"/>
    </source>
</evidence>
<proteinExistence type="inferred from homology"/>
<feature type="domain" description="PurM-like N-terminal" evidence="2">
    <location>
        <begin position="25"/>
        <end position="138"/>
    </location>
</feature>
<keyword evidence="1" id="KW-0547">Nucleotide-binding</keyword>
<evidence type="ECO:0000313" key="4">
    <source>
        <dbReference type="EMBL" id="KEI65515.1"/>
    </source>
</evidence>
<feature type="binding site" evidence="1">
    <location>
        <position position="51"/>
    </location>
    <ligand>
        <name>substrate</name>
    </ligand>
</feature>